<keyword evidence="2" id="KW-1185">Reference proteome</keyword>
<dbReference type="OrthoDB" id="3541994at2759"/>
<evidence type="ECO:0000313" key="1">
    <source>
        <dbReference type="EMBL" id="KAF4628150.1"/>
    </source>
</evidence>
<name>A0A8H4RFW2_9HELO</name>
<accession>A0A8H4RFW2</accession>
<organism evidence="1 2">
    <name type="scientific">Cudoniella acicularis</name>
    <dbReference type="NCBI Taxonomy" id="354080"/>
    <lineage>
        <taxon>Eukaryota</taxon>
        <taxon>Fungi</taxon>
        <taxon>Dikarya</taxon>
        <taxon>Ascomycota</taxon>
        <taxon>Pezizomycotina</taxon>
        <taxon>Leotiomycetes</taxon>
        <taxon>Helotiales</taxon>
        <taxon>Tricladiaceae</taxon>
        <taxon>Cudoniella</taxon>
    </lineage>
</organism>
<reference evidence="1 2" key="1">
    <citation type="submission" date="2020-03" db="EMBL/GenBank/DDBJ databases">
        <title>Draft Genome Sequence of Cudoniella acicularis.</title>
        <authorList>
            <person name="Buettner E."/>
            <person name="Kellner H."/>
        </authorList>
    </citation>
    <scope>NUCLEOTIDE SEQUENCE [LARGE SCALE GENOMIC DNA]</scope>
    <source>
        <strain evidence="1 2">DSM 108380</strain>
    </source>
</reference>
<comment type="caution">
    <text evidence="1">The sequence shown here is derived from an EMBL/GenBank/DDBJ whole genome shotgun (WGS) entry which is preliminary data.</text>
</comment>
<proteinExistence type="predicted"/>
<dbReference type="AlphaFoldDB" id="A0A8H4RFW2"/>
<dbReference type="Proteomes" id="UP000566819">
    <property type="component" value="Unassembled WGS sequence"/>
</dbReference>
<dbReference type="EMBL" id="JAAMPI010000853">
    <property type="protein sequence ID" value="KAF4628150.1"/>
    <property type="molecule type" value="Genomic_DNA"/>
</dbReference>
<evidence type="ECO:0000313" key="2">
    <source>
        <dbReference type="Proteomes" id="UP000566819"/>
    </source>
</evidence>
<protein>
    <submittedName>
        <fullName evidence="1">Uncharacterized protein</fullName>
    </submittedName>
</protein>
<gene>
    <name evidence="1" type="ORF">G7Y89_g10000</name>
</gene>
<sequence length="404" mass="45576">MTSEATNSISKSSFRLKIASLDNVFDHCRITDTNQNYNPAAATYSTAPLIDSPPNRGKHQDFFWRGINPGQSEPTDLVTIEITVDNDISEQGIESILEVTALLLGCPYGLRLPFAPPHPMRTVGAMWMAQLVSLIEFTTPSLRRNRTVTSSRLDFLSPSRALEVIAPHQSKLGTEFLNVDLGLRQIWLVHVGQHGVQNFHERRHCRNHHQIYQSNACTSIYQMEAPSARDPKLTTIDSFRKAPLPGSYTVEPQALWPEIQNPKEIARKYAKLCKILCPSVQYVQIHPWAWQVSVKYEKTFSQSEKHAEIEMHELGNDEIRAIELFSYGHNETQSGLLCEDPDNLTWYLAALCPLKPRKISNTSSYWLRDVIELVEEICAGSKNGENGVKADASPTRAPSYLYIA</sequence>